<dbReference type="Proteomes" id="UP000016424">
    <property type="component" value="Unassembled WGS sequence"/>
</dbReference>
<dbReference type="EMBL" id="BASG01000008">
    <property type="protein sequence ID" value="GAD13065.1"/>
    <property type="molecule type" value="Genomic_DNA"/>
</dbReference>
<name>U2X2Z8_GEOKU</name>
<reference evidence="2" key="1">
    <citation type="journal article" date="2013" name="Genome">
        <title>Draft Genome Sequence of Geobacillus kaustophilus GBlys, a Lysogenic Strain with Bacteriophage phiOH2.</title>
        <authorList>
            <person name="Doi K."/>
            <person name="Mori K."/>
            <person name="Martono H."/>
            <person name="Nagayoshi Y."/>
            <person name="Fujino Y."/>
            <person name="Tashiro K."/>
            <person name="Kuhara S."/>
            <person name="Ohshima T."/>
        </authorList>
    </citation>
    <scope>NUCLEOTIDE SEQUENCE [LARGE SCALE GENOMIC DNA]</scope>
    <source>
        <strain evidence="2">GBlys</strain>
    </source>
</reference>
<dbReference type="AlphaFoldDB" id="U2X2Z8"/>
<proteinExistence type="predicted"/>
<gene>
    <name evidence="1" type="ORF">GBL_1282</name>
</gene>
<evidence type="ECO:0000313" key="1">
    <source>
        <dbReference type="EMBL" id="GAD13065.1"/>
    </source>
</evidence>
<comment type="caution">
    <text evidence="1">The sequence shown here is derived from an EMBL/GenBank/DDBJ whole genome shotgun (WGS) entry which is preliminary data.</text>
</comment>
<organism evidence="1 2">
    <name type="scientific">Geobacillus kaustophilus GBlys</name>
    <dbReference type="NCBI Taxonomy" id="1337888"/>
    <lineage>
        <taxon>Bacteria</taxon>
        <taxon>Bacillati</taxon>
        <taxon>Bacillota</taxon>
        <taxon>Bacilli</taxon>
        <taxon>Bacillales</taxon>
        <taxon>Anoxybacillaceae</taxon>
        <taxon>Geobacillus</taxon>
        <taxon>Geobacillus thermoleovorans group</taxon>
    </lineage>
</organism>
<sequence>MIEGDEIYVEYTRAAVVRGDRVTIGPGCDIGLVEYHTAFAQDKKAAVNEKRQR</sequence>
<accession>U2X2Z8</accession>
<protein>
    <submittedName>
        <fullName evidence="1">Uncharacterized protein</fullName>
    </submittedName>
</protein>
<evidence type="ECO:0000313" key="2">
    <source>
        <dbReference type="Proteomes" id="UP000016424"/>
    </source>
</evidence>